<reference evidence="2" key="1">
    <citation type="submission" date="2018-06" db="EMBL/GenBank/DDBJ databases">
        <authorList>
            <person name="Zhirakovskaya E."/>
        </authorList>
    </citation>
    <scope>NUCLEOTIDE SEQUENCE</scope>
</reference>
<dbReference type="InterPro" id="IPR006076">
    <property type="entry name" value="FAD-dep_OxRdtase"/>
</dbReference>
<dbReference type="Pfam" id="PF01266">
    <property type="entry name" value="DAO"/>
    <property type="match status" value="1"/>
</dbReference>
<dbReference type="SUPFAM" id="SSF51971">
    <property type="entry name" value="Nucleotide-binding domain"/>
    <property type="match status" value="1"/>
</dbReference>
<organism evidence="2">
    <name type="scientific">hydrothermal vent metagenome</name>
    <dbReference type="NCBI Taxonomy" id="652676"/>
    <lineage>
        <taxon>unclassified sequences</taxon>
        <taxon>metagenomes</taxon>
        <taxon>ecological metagenomes</taxon>
    </lineage>
</organism>
<accession>A0A3B0UA61</accession>
<dbReference type="GO" id="GO:0005737">
    <property type="term" value="C:cytoplasm"/>
    <property type="evidence" value="ECO:0007669"/>
    <property type="project" value="TreeGrafter"/>
</dbReference>
<dbReference type="InterPro" id="IPR036188">
    <property type="entry name" value="FAD/NAD-bd_sf"/>
</dbReference>
<evidence type="ECO:0000259" key="1">
    <source>
        <dbReference type="Pfam" id="PF01266"/>
    </source>
</evidence>
<gene>
    <name evidence="2" type="ORF">MNBD_BACTEROID06-635</name>
</gene>
<proteinExistence type="predicted"/>
<dbReference type="PROSITE" id="PS51257">
    <property type="entry name" value="PROKAR_LIPOPROTEIN"/>
    <property type="match status" value="1"/>
</dbReference>
<dbReference type="PANTHER" id="PTHR13847">
    <property type="entry name" value="SARCOSINE DEHYDROGENASE-RELATED"/>
    <property type="match status" value="1"/>
</dbReference>
<dbReference type="Gene3D" id="3.30.9.10">
    <property type="entry name" value="D-Amino Acid Oxidase, subunit A, domain 2"/>
    <property type="match status" value="1"/>
</dbReference>
<protein>
    <submittedName>
        <fullName evidence="2">FAD-dependent cmnm(5)s(2)U34 oxidoreductase</fullName>
    </submittedName>
</protein>
<dbReference type="SUPFAM" id="SSF54373">
    <property type="entry name" value="FAD-linked reductases, C-terminal domain"/>
    <property type="match status" value="1"/>
</dbReference>
<dbReference type="AlphaFoldDB" id="A0A3B0UA61"/>
<feature type="domain" description="FAD dependent oxidoreductase" evidence="1">
    <location>
        <begin position="19"/>
        <end position="342"/>
    </location>
</feature>
<dbReference type="Gene3D" id="3.50.50.60">
    <property type="entry name" value="FAD/NAD(P)-binding domain"/>
    <property type="match status" value="1"/>
</dbReference>
<name>A0A3B0UA61_9ZZZZ</name>
<sequence>MIQSRGFNINTQNLKQEYDYIIVGQGLAGSCLALELMEKGKTVMVFNDSNGNSSSRVAGGLINPITGRKMVLTWRANQLFPFLKRFYRNTERKLGTKFYHEIPIYRPFISVEEQNEWQGKSAETNYNPFVKKVVTKSEKEQVVVDPFGGLLLNGSGYLDTIIFLEAVNSWLEKDGMLVNEKFDFDSLNFIDDEVVYKNIKAKKVIFCNGVEIIQSNYFKEVKFRPVKGEVLKIAISPTLNKVYNRGVFIMPRNGSHTVGSNYNHKDLSWEKTEKARAEIEVKLQLLLLKEYKILDHKAGVRPSVSDRRPVLGSSSKNEQLIIFNGLGTKGVSLAPFFANQLANNLINGTEIEKEVNVNRFY</sequence>
<dbReference type="EMBL" id="UOES01000327">
    <property type="protein sequence ID" value="VAW27931.1"/>
    <property type="molecule type" value="Genomic_DNA"/>
</dbReference>
<evidence type="ECO:0000313" key="2">
    <source>
        <dbReference type="EMBL" id="VAW27931.1"/>
    </source>
</evidence>